<accession>A0ABX7ZTU6</accession>
<reference evidence="2" key="1">
    <citation type="submission" date="2019-12" db="EMBL/GenBank/DDBJ databases">
        <title>Whole-genome sequence of tobacco pathogen Ralstonia pseudosolanacearum strain RS, originating from Yunnan province of China.</title>
        <authorList>
            <person name="Lu C.-H."/>
        </authorList>
    </citation>
    <scope>NUCLEOTIDE SEQUENCE [LARGE SCALE GENOMIC DNA]</scope>
    <source>
        <strain evidence="2">RS</strain>
    </source>
</reference>
<organism evidence="1 2">
    <name type="scientific">Ralstonia nicotianae</name>
    <dbReference type="NCBI Taxonomy" id="3037696"/>
    <lineage>
        <taxon>Bacteria</taxon>
        <taxon>Pseudomonadati</taxon>
        <taxon>Pseudomonadota</taxon>
        <taxon>Betaproteobacteria</taxon>
        <taxon>Burkholderiales</taxon>
        <taxon>Burkholderiaceae</taxon>
        <taxon>Ralstonia</taxon>
        <taxon>Ralstonia solanacearum species complex</taxon>
    </lineage>
</organism>
<proteinExistence type="predicted"/>
<dbReference type="Proteomes" id="UP000680989">
    <property type="component" value="Chromosome"/>
</dbReference>
<gene>
    <name evidence="1" type="ORF">GO999_08010</name>
</gene>
<dbReference type="RefSeq" id="WP_211906730.1">
    <property type="nucleotide sequence ID" value="NZ_CP046674.1"/>
</dbReference>
<evidence type="ECO:0000313" key="1">
    <source>
        <dbReference type="EMBL" id="QUP58510.1"/>
    </source>
</evidence>
<sequence length="78" mass="8822">MSDLDAPLALDPKHVAAFVAIVCRDPLFDPEYPAHEDAIAWLYAHRYARETFLGPVPTEFGIAFYRIAQLDHGWPDIP</sequence>
<dbReference type="EMBL" id="CP046674">
    <property type="protein sequence ID" value="QUP58510.1"/>
    <property type="molecule type" value="Genomic_DNA"/>
</dbReference>
<evidence type="ECO:0000313" key="2">
    <source>
        <dbReference type="Proteomes" id="UP000680989"/>
    </source>
</evidence>
<protein>
    <submittedName>
        <fullName evidence="1">Uncharacterized protein</fullName>
    </submittedName>
</protein>
<keyword evidence="2" id="KW-1185">Reference proteome</keyword>
<name>A0ABX7ZTU6_9RALS</name>